<keyword evidence="1 2" id="KW-0812">Transmembrane</keyword>
<keyword evidence="1" id="KW-1133">Transmembrane helix</keyword>
<keyword evidence="1" id="KW-0472">Membrane</keyword>
<protein>
    <submittedName>
        <fullName evidence="2">Transmembrane domain-containing protein</fullName>
    </submittedName>
</protein>
<proteinExistence type="predicted"/>
<feature type="transmembrane region" description="Helical" evidence="1">
    <location>
        <begin position="115"/>
        <end position="136"/>
    </location>
</feature>
<accession>V6LRD3</accession>
<name>V6LRD3_9EUKA</name>
<sequence length="153" mass="17546">MQLQHQEILITAQLYETFSFPPLTSAAILLLGKDFDKTARIGFCCCQVLIQSLLLQFNEFELMSLFLQYRELEKTSKSQYKRSNQLIVSTIPVYSLLGLLMTISPIFLLYDCMKIRLGLGIVCVLGLNIILVLISLNLAQYLRTKNWFVESKV</sequence>
<feature type="transmembrane region" description="Helical" evidence="1">
    <location>
        <begin position="86"/>
        <end position="109"/>
    </location>
</feature>
<organism evidence="2">
    <name type="scientific">Spironucleus salmonicida</name>
    <dbReference type="NCBI Taxonomy" id="348837"/>
    <lineage>
        <taxon>Eukaryota</taxon>
        <taxon>Metamonada</taxon>
        <taxon>Diplomonadida</taxon>
        <taxon>Hexamitidae</taxon>
        <taxon>Hexamitinae</taxon>
        <taxon>Spironucleus</taxon>
    </lineage>
</organism>
<dbReference type="EMBL" id="KI546139">
    <property type="protein sequence ID" value="EST43344.1"/>
    <property type="molecule type" value="Genomic_DNA"/>
</dbReference>
<reference evidence="2" key="1">
    <citation type="journal article" date="2014" name="PLoS Genet.">
        <title>The Genome of Spironucleus salmonicida Highlights a Fish Pathogen Adapted to Fluctuating Environments.</title>
        <authorList>
            <person name="Xu F."/>
            <person name="Jerlstrom-Hultqvist J."/>
            <person name="Einarsson E."/>
            <person name="Astvaldsson A."/>
            <person name="Svard S.G."/>
            <person name="Andersson J.O."/>
        </authorList>
    </citation>
    <scope>NUCLEOTIDE SEQUENCE</scope>
</reference>
<evidence type="ECO:0000313" key="2">
    <source>
        <dbReference type="EMBL" id="EST43344.1"/>
    </source>
</evidence>
<gene>
    <name evidence="2" type="ORF">SS50377_17022</name>
</gene>
<evidence type="ECO:0000256" key="1">
    <source>
        <dbReference type="SAM" id="Phobius"/>
    </source>
</evidence>
<dbReference type="AlphaFoldDB" id="V6LRD3"/>